<dbReference type="SMART" id="SM00419">
    <property type="entry name" value="HTH_CRP"/>
    <property type="match status" value="1"/>
</dbReference>
<dbReference type="Gene3D" id="2.60.120.10">
    <property type="entry name" value="Jelly Rolls"/>
    <property type="match status" value="1"/>
</dbReference>
<reference evidence="5 6" key="1">
    <citation type="submission" date="2019-09" db="EMBL/GenBank/DDBJ databases">
        <title>Salinarimonas rosea gen. nov., sp. nov., a new member of the a-2 subgroup of the Proteobacteria.</title>
        <authorList>
            <person name="Liu J."/>
        </authorList>
    </citation>
    <scope>NUCLEOTIDE SEQUENCE [LARGE SCALE GENOMIC DNA]</scope>
    <source>
        <strain evidence="5 6">BN140002</strain>
    </source>
</reference>
<dbReference type="PROSITE" id="PS51063">
    <property type="entry name" value="HTH_CRP_2"/>
    <property type="match status" value="1"/>
</dbReference>
<dbReference type="GO" id="GO:0003677">
    <property type="term" value="F:DNA binding"/>
    <property type="evidence" value="ECO:0007669"/>
    <property type="project" value="UniProtKB-KW"/>
</dbReference>
<dbReference type="SUPFAM" id="SSF51206">
    <property type="entry name" value="cAMP-binding domain-like"/>
    <property type="match status" value="1"/>
</dbReference>
<name>A0A5B2VBZ6_9HYPH</name>
<dbReference type="SUPFAM" id="SSF46785">
    <property type="entry name" value="Winged helix' DNA-binding domain"/>
    <property type="match status" value="1"/>
</dbReference>
<evidence type="ECO:0000259" key="4">
    <source>
        <dbReference type="PROSITE" id="PS51063"/>
    </source>
</evidence>
<sequence length="246" mass="27806">MPSPQGVHRLVQKLESITDLTEAERQGLLSLPLRVQEVRADQDITREGDRPTQSFLLLEGFICRYKLTQVGKRQIFAFHTPGDIPDLLTLHLKTLDHNVGTVTACTVGFIQHEHLHELLRQQPRLMDVFWRDTLVDGAIFREWMLGIGRRSARTRIAHLFCEMTTRLRAVDLVDGNRVPLPITQAELGDALGLSTVHVNRSVQELRGDNLIEWQGGVLTVLDWESLKAAGEFDPTYLHLSGSHTVP</sequence>
<dbReference type="AlphaFoldDB" id="A0A5B2VBZ6"/>
<dbReference type="CDD" id="cd00038">
    <property type="entry name" value="CAP_ED"/>
    <property type="match status" value="1"/>
</dbReference>
<comment type="caution">
    <text evidence="5">The sequence shown here is derived from an EMBL/GenBank/DDBJ whole genome shotgun (WGS) entry which is preliminary data.</text>
</comment>
<dbReference type="InterPro" id="IPR012318">
    <property type="entry name" value="HTH_CRP"/>
</dbReference>
<dbReference type="Pfam" id="PF13545">
    <property type="entry name" value="HTH_Crp_2"/>
    <property type="match status" value="1"/>
</dbReference>
<gene>
    <name evidence="5" type="ORF">F0L46_14185</name>
</gene>
<organism evidence="5 6">
    <name type="scientific">Salinarimonas soli</name>
    <dbReference type="NCBI Taxonomy" id="1638099"/>
    <lineage>
        <taxon>Bacteria</taxon>
        <taxon>Pseudomonadati</taxon>
        <taxon>Pseudomonadota</taxon>
        <taxon>Alphaproteobacteria</taxon>
        <taxon>Hyphomicrobiales</taxon>
        <taxon>Salinarimonadaceae</taxon>
        <taxon>Salinarimonas</taxon>
    </lineage>
</organism>
<dbReference type="InterPro" id="IPR036388">
    <property type="entry name" value="WH-like_DNA-bd_sf"/>
</dbReference>
<proteinExistence type="predicted"/>
<protein>
    <submittedName>
        <fullName evidence="5">Crp/Fnr family transcriptional regulator</fullName>
    </submittedName>
</protein>
<evidence type="ECO:0000256" key="2">
    <source>
        <dbReference type="ARBA" id="ARBA00023125"/>
    </source>
</evidence>
<dbReference type="Proteomes" id="UP000323142">
    <property type="component" value="Unassembled WGS sequence"/>
</dbReference>
<evidence type="ECO:0000256" key="1">
    <source>
        <dbReference type="ARBA" id="ARBA00023015"/>
    </source>
</evidence>
<dbReference type="Pfam" id="PF00027">
    <property type="entry name" value="cNMP_binding"/>
    <property type="match status" value="1"/>
</dbReference>
<reference evidence="5 6" key="2">
    <citation type="submission" date="2019-09" db="EMBL/GenBank/DDBJ databases">
        <authorList>
            <person name="Jin C."/>
        </authorList>
    </citation>
    <scope>NUCLEOTIDE SEQUENCE [LARGE SCALE GENOMIC DNA]</scope>
    <source>
        <strain evidence="5 6">BN140002</strain>
    </source>
</reference>
<feature type="domain" description="HTH crp-type" evidence="4">
    <location>
        <begin position="150"/>
        <end position="224"/>
    </location>
</feature>
<dbReference type="InterPro" id="IPR018490">
    <property type="entry name" value="cNMP-bd_dom_sf"/>
</dbReference>
<dbReference type="InterPro" id="IPR000595">
    <property type="entry name" value="cNMP-bd_dom"/>
</dbReference>
<keyword evidence="2" id="KW-0238">DNA-binding</keyword>
<dbReference type="GO" id="GO:0006355">
    <property type="term" value="P:regulation of DNA-templated transcription"/>
    <property type="evidence" value="ECO:0007669"/>
    <property type="project" value="InterPro"/>
</dbReference>
<dbReference type="Gene3D" id="1.10.10.10">
    <property type="entry name" value="Winged helix-like DNA-binding domain superfamily/Winged helix DNA-binding domain"/>
    <property type="match status" value="1"/>
</dbReference>
<dbReference type="OrthoDB" id="7584044at2"/>
<keyword evidence="3" id="KW-0804">Transcription</keyword>
<dbReference type="InterPro" id="IPR014710">
    <property type="entry name" value="RmlC-like_jellyroll"/>
</dbReference>
<evidence type="ECO:0000313" key="5">
    <source>
        <dbReference type="EMBL" id="KAA2236641.1"/>
    </source>
</evidence>
<evidence type="ECO:0000256" key="3">
    <source>
        <dbReference type="ARBA" id="ARBA00023163"/>
    </source>
</evidence>
<keyword evidence="1" id="KW-0805">Transcription regulation</keyword>
<accession>A0A5B2VBZ6</accession>
<evidence type="ECO:0000313" key="6">
    <source>
        <dbReference type="Proteomes" id="UP000323142"/>
    </source>
</evidence>
<keyword evidence="6" id="KW-1185">Reference proteome</keyword>
<dbReference type="InterPro" id="IPR036390">
    <property type="entry name" value="WH_DNA-bd_sf"/>
</dbReference>
<dbReference type="EMBL" id="VUOA01000025">
    <property type="protein sequence ID" value="KAA2236641.1"/>
    <property type="molecule type" value="Genomic_DNA"/>
</dbReference>